<feature type="transmembrane region" description="Helical" evidence="2">
    <location>
        <begin position="42"/>
        <end position="60"/>
    </location>
</feature>
<feature type="region of interest" description="Disordered" evidence="1">
    <location>
        <begin position="180"/>
        <end position="201"/>
    </location>
</feature>
<name>A0A4V2MWZ3_9APHY</name>
<evidence type="ECO:0000313" key="4">
    <source>
        <dbReference type="Proteomes" id="UP000292702"/>
    </source>
</evidence>
<dbReference type="Proteomes" id="UP000292702">
    <property type="component" value="Unassembled WGS sequence"/>
</dbReference>
<keyword evidence="2" id="KW-0812">Transmembrane</keyword>
<feature type="compositionally biased region" description="Polar residues" evidence="1">
    <location>
        <begin position="190"/>
        <end position="201"/>
    </location>
</feature>
<protein>
    <submittedName>
        <fullName evidence="3">Uncharacterized protein</fullName>
    </submittedName>
</protein>
<keyword evidence="4" id="KW-1185">Reference proteome</keyword>
<evidence type="ECO:0000256" key="1">
    <source>
        <dbReference type="SAM" id="MobiDB-lite"/>
    </source>
</evidence>
<accession>A0A4V2MWZ3</accession>
<evidence type="ECO:0000313" key="3">
    <source>
        <dbReference type="EMBL" id="TCD68137.1"/>
    </source>
</evidence>
<proteinExistence type="predicted"/>
<keyword evidence="2" id="KW-0472">Membrane</keyword>
<dbReference type="EMBL" id="RWJN01000075">
    <property type="protein sequence ID" value="TCD68137.1"/>
    <property type="molecule type" value="Genomic_DNA"/>
</dbReference>
<sequence length="201" mass="22345">MVTFETSSAILTIIRSIQAFHAGGSSWRLWREGLAYMIFEEGILYFIIISAFTTSTLILICRSPPGSDSRLLNGLTLPLSGLLTARFLLHIRHWKHKRATGGLLPSSTEHGINLGTSLELSTMEFRVPSSNRLSSLIDDFGSDPVARMVTEGPSFRGEDRFSIYTDSCYEGDDIYIINPKKEEDDDDDLSINSSRSGEFAV</sequence>
<organism evidence="3 4">
    <name type="scientific">Steccherinum ochraceum</name>
    <dbReference type="NCBI Taxonomy" id="92696"/>
    <lineage>
        <taxon>Eukaryota</taxon>
        <taxon>Fungi</taxon>
        <taxon>Dikarya</taxon>
        <taxon>Basidiomycota</taxon>
        <taxon>Agaricomycotina</taxon>
        <taxon>Agaricomycetes</taxon>
        <taxon>Polyporales</taxon>
        <taxon>Steccherinaceae</taxon>
        <taxon>Steccherinum</taxon>
    </lineage>
</organism>
<dbReference type="AlphaFoldDB" id="A0A4V2MWZ3"/>
<dbReference type="OrthoDB" id="3267855at2759"/>
<keyword evidence="2" id="KW-1133">Transmembrane helix</keyword>
<gene>
    <name evidence="3" type="ORF">EIP91_011503</name>
</gene>
<reference evidence="3 4" key="1">
    <citation type="submission" date="2018-11" db="EMBL/GenBank/DDBJ databases">
        <title>Genome assembly of Steccherinum ochraceum LE-BIN_3174, the white-rot fungus of the Steccherinaceae family (The Residual Polyporoid clade, Polyporales, Basidiomycota).</title>
        <authorList>
            <person name="Fedorova T.V."/>
            <person name="Glazunova O.A."/>
            <person name="Landesman E.O."/>
            <person name="Moiseenko K.V."/>
            <person name="Psurtseva N.V."/>
            <person name="Savinova O.S."/>
            <person name="Shakhova N.V."/>
            <person name="Tyazhelova T.V."/>
            <person name="Vasina D.V."/>
        </authorList>
    </citation>
    <scope>NUCLEOTIDE SEQUENCE [LARGE SCALE GENOMIC DNA]</scope>
    <source>
        <strain evidence="3 4">LE-BIN_3174</strain>
    </source>
</reference>
<evidence type="ECO:0000256" key="2">
    <source>
        <dbReference type="SAM" id="Phobius"/>
    </source>
</evidence>
<feature type="transmembrane region" description="Helical" evidence="2">
    <location>
        <begin position="72"/>
        <end position="89"/>
    </location>
</feature>
<comment type="caution">
    <text evidence="3">The sequence shown here is derived from an EMBL/GenBank/DDBJ whole genome shotgun (WGS) entry which is preliminary data.</text>
</comment>